<evidence type="ECO:0000256" key="1">
    <source>
        <dbReference type="SAM" id="Phobius"/>
    </source>
</evidence>
<dbReference type="AlphaFoldDB" id="A0A3R6HDU6"/>
<feature type="transmembrane region" description="Helical" evidence="1">
    <location>
        <begin position="79"/>
        <end position="100"/>
    </location>
</feature>
<dbReference type="EMBL" id="QSHO01000009">
    <property type="protein sequence ID" value="RHC16378.1"/>
    <property type="molecule type" value="Genomic_DNA"/>
</dbReference>
<reference evidence="2 3" key="1">
    <citation type="submission" date="2018-08" db="EMBL/GenBank/DDBJ databases">
        <title>A genome reference for cultivated species of the human gut microbiota.</title>
        <authorList>
            <person name="Zou Y."/>
            <person name="Xue W."/>
            <person name="Luo G."/>
        </authorList>
    </citation>
    <scope>NUCLEOTIDE SEQUENCE [LARGE SCALE GENOMIC DNA]</scope>
    <source>
        <strain evidence="2 3">AM37-1AC</strain>
    </source>
</reference>
<organism evidence="2 3">
    <name type="scientific">Roseburia intestinalis</name>
    <dbReference type="NCBI Taxonomy" id="166486"/>
    <lineage>
        <taxon>Bacteria</taxon>
        <taxon>Bacillati</taxon>
        <taxon>Bacillota</taxon>
        <taxon>Clostridia</taxon>
        <taxon>Lachnospirales</taxon>
        <taxon>Lachnospiraceae</taxon>
        <taxon>Roseburia</taxon>
    </lineage>
</organism>
<name>A0A3R6HDU6_9FIRM</name>
<proteinExistence type="predicted"/>
<protein>
    <submittedName>
        <fullName evidence="2">Uncharacterized protein</fullName>
    </submittedName>
</protein>
<comment type="caution">
    <text evidence="2">The sequence shown here is derived from an EMBL/GenBank/DDBJ whole genome shotgun (WGS) entry which is preliminary data.</text>
</comment>
<accession>A0A3R6HDU6</accession>
<dbReference type="RefSeq" id="WP_118598188.1">
    <property type="nucleotide sequence ID" value="NZ_QSHO01000009.1"/>
</dbReference>
<sequence length="539" mass="61194">MEKDVKKYEIPACDDFSLLSGQIIRNELYHSNTETTEILSAHKNIFTQNKILSKRKTGYHSPLAISNFQYYINLNKRKLFHLGSTVLVMIIFLTGLLSGIRQLHSFYTRFHNFDASDETLEAAISYIDNKDYSAAIPRLTYLLNSGWDGYTVYQELSSAYYSAGNDNASADTTCDFIINHYGTANCTNFTDAFRSLCEDTGGTTGNTAARVENILTECQKYAELYYQIEKELYSGQNKKALYDCELLKNSGAGCFYFACLYSTALVETDHIDDAYHYIISFVQDDSTYQAKSVTTDQRKLLLNYIKGYVRSEKRVICENYINYALDDLNLDLHSGLQYSSPDTKLSTDDVAAALKDRLGTQYMYLNPLDSISVSDTPTLLYGHECYYAIVKHIGKDATCENYFFYDTVYGYIYMFLDGKYVNILENEGLEQMLTEYAPLTSSDILGTYKNSACDNICIKVTDFNKADTDTNGQISFSVIDTSTNEVLLDIQNADFTSTYACISTDDIDFTLIWGSEVVLLIRSDYTQNYTDLPGRYEKI</sequence>
<evidence type="ECO:0000313" key="2">
    <source>
        <dbReference type="EMBL" id="RHC16378.1"/>
    </source>
</evidence>
<evidence type="ECO:0000313" key="3">
    <source>
        <dbReference type="Proteomes" id="UP000283513"/>
    </source>
</evidence>
<keyword evidence="1" id="KW-0472">Membrane</keyword>
<dbReference type="Proteomes" id="UP000283513">
    <property type="component" value="Unassembled WGS sequence"/>
</dbReference>
<keyword evidence="1" id="KW-1133">Transmembrane helix</keyword>
<keyword evidence="1" id="KW-0812">Transmembrane</keyword>
<gene>
    <name evidence="2" type="ORF">DW856_11350</name>
</gene>